<dbReference type="AlphaFoldDB" id="A0A2W4QB45"/>
<feature type="compositionally biased region" description="Basic and acidic residues" evidence="1">
    <location>
        <begin position="67"/>
        <end position="76"/>
    </location>
</feature>
<dbReference type="EMBL" id="QJPH01000576">
    <property type="protein sequence ID" value="PZN69463.1"/>
    <property type="molecule type" value="Genomic_DNA"/>
</dbReference>
<proteinExistence type="predicted"/>
<name>A0A2W4QB45_9GAMM</name>
<comment type="caution">
    <text evidence="3">The sequence shown here is derived from an EMBL/GenBank/DDBJ whole genome shotgun (WGS) entry which is preliminary data.</text>
</comment>
<keyword evidence="2" id="KW-1133">Transmembrane helix</keyword>
<accession>A0A2W4QB45</accession>
<gene>
    <name evidence="3" type="ORF">DM484_29645</name>
</gene>
<keyword evidence="2" id="KW-0472">Membrane</keyword>
<evidence type="ECO:0000313" key="3">
    <source>
        <dbReference type="EMBL" id="PZN69463.1"/>
    </source>
</evidence>
<feature type="transmembrane region" description="Helical" evidence="2">
    <location>
        <begin position="41"/>
        <end position="63"/>
    </location>
</feature>
<evidence type="ECO:0000313" key="4">
    <source>
        <dbReference type="Proteomes" id="UP000249396"/>
    </source>
</evidence>
<evidence type="ECO:0000256" key="2">
    <source>
        <dbReference type="SAM" id="Phobius"/>
    </source>
</evidence>
<evidence type="ECO:0000256" key="1">
    <source>
        <dbReference type="SAM" id="MobiDB-lite"/>
    </source>
</evidence>
<sequence>MTIAVAVAMLKAFVVLSILILIVGLIKPKWILFWMKEPNRIMISGIALLLFMGSMTGYTQLTVQPKQKTERQRTQDEINNLNLGSPAK</sequence>
<dbReference type="Proteomes" id="UP000249396">
    <property type="component" value="Unassembled WGS sequence"/>
</dbReference>
<keyword evidence="2" id="KW-0812">Transmembrane</keyword>
<feature type="transmembrane region" description="Helical" evidence="2">
    <location>
        <begin position="12"/>
        <end position="35"/>
    </location>
</feature>
<organism evidence="3 4">
    <name type="scientific">Candidatus Methylumidiphilus alinenensis</name>
    <dbReference type="NCBI Taxonomy" id="2202197"/>
    <lineage>
        <taxon>Bacteria</taxon>
        <taxon>Pseudomonadati</taxon>
        <taxon>Pseudomonadota</taxon>
        <taxon>Gammaproteobacteria</taxon>
        <taxon>Methylococcales</taxon>
        <taxon>Candidatus Methylumidiphilus</taxon>
    </lineage>
</organism>
<reference evidence="3 4" key="1">
    <citation type="journal article" date="2018" name="Aquat. Microb. Ecol.">
        <title>Gammaproteobacterial methanotrophs dominate.</title>
        <authorList>
            <person name="Rissanen A.J."/>
            <person name="Saarenheimo J."/>
            <person name="Tiirola M."/>
            <person name="Peura S."/>
            <person name="Aalto S.L."/>
            <person name="Karvinen A."/>
            <person name="Nykanen H."/>
        </authorList>
    </citation>
    <scope>NUCLEOTIDE SEQUENCE [LARGE SCALE GENOMIC DNA]</scope>
    <source>
        <strain evidence="3">AMbin10</strain>
    </source>
</reference>
<feature type="compositionally biased region" description="Polar residues" evidence="1">
    <location>
        <begin position="77"/>
        <end position="88"/>
    </location>
</feature>
<protein>
    <submittedName>
        <fullName evidence="3">Uncharacterized protein</fullName>
    </submittedName>
</protein>
<feature type="region of interest" description="Disordered" evidence="1">
    <location>
        <begin position="62"/>
        <end position="88"/>
    </location>
</feature>